<keyword evidence="1" id="KW-0614">Plasmid</keyword>
<reference evidence="1 2" key="2">
    <citation type="journal article" date="2012" name="J. Bacteriol.">
        <title>Complete Genome Sequence of Rahnella sp. Strain Y9602, a Gammaproteobacterium Isolate from Metal- and Radionuclide-Contaminated Soil.</title>
        <authorList>
            <person name="Martinez R.J."/>
            <person name="Bruce D."/>
            <person name="Detter C."/>
            <person name="Goodwin L.A."/>
            <person name="Han J."/>
            <person name="Han C.S."/>
            <person name="Held B."/>
            <person name="Land M.L."/>
            <person name="Mikhailova N."/>
            <person name="Nolan M."/>
            <person name="Pennacchio L."/>
            <person name="Pitluck S."/>
            <person name="Tapia R."/>
            <person name="Woyke T."/>
            <person name="Sobecky P.A."/>
        </authorList>
    </citation>
    <scope>NUCLEOTIDE SEQUENCE [LARGE SCALE GENOMIC DNA]</scope>
    <source>
        <strain evidence="1 2">Y9602</strain>
        <plasmid evidence="1 2">pRAHAQ02</plasmid>
    </source>
</reference>
<dbReference type="EMBL" id="CP002507">
    <property type="protein sequence ID" value="ADW76680.1"/>
    <property type="molecule type" value="Genomic_DNA"/>
</dbReference>
<geneLocation type="plasmid" evidence="1 2">
    <name>pRAHAQ02</name>
</geneLocation>
<sequence>MSENEAIPPFEQAYLLNTQLIASGDQLRDAVITVGGQAVQYWVSYFHEQYGDELPDQRLVTSIDVDYSAKKHDVQAIARALNVDVSLNDAGNPPSVARFLLIDSETKRIKGVEGRYFSDPEAPENANTVDVIDWPAGFEEEDFIGKKLLLNTEPFLIQIPEREGPVMHDKVRVLNPLACMKSRFANLRTWRQRREVELARINALKIPCFFFILEMFDHLHFREARAHFMNLYALAWDERYLPLQTTVHDAKHNISLLPILEKVHEYLVAHFDDFDVPEDFVHKDLPNRLRQLSERVERYVILGNRFKKNSKKGRSII</sequence>
<protein>
    <submittedName>
        <fullName evidence="1">Uncharacterized protein</fullName>
    </submittedName>
</protein>
<dbReference type="RefSeq" id="WP_013578359.1">
    <property type="nucleotide sequence ID" value="NC_015063.1"/>
</dbReference>
<organism evidence="1 2">
    <name type="scientific">Rahnella sp. (strain Y9602)</name>
    <dbReference type="NCBI Taxonomy" id="2703885"/>
    <lineage>
        <taxon>Bacteria</taxon>
        <taxon>Pseudomonadati</taxon>
        <taxon>Pseudomonadota</taxon>
        <taxon>Gammaproteobacteria</taxon>
        <taxon>Enterobacterales</taxon>
        <taxon>Yersiniaceae</taxon>
        <taxon>Rahnella</taxon>
    </lineage>
</organism>
<evidence type="ECO:0000313" key="1">
    <source>
        <dbReference type="EMBL" id="ADW76680.1"/>
    </source>
</evidence>
<dbReference type="KEGG" id="rah:Rahaq_5114"/>
<accession>A0A0H3FIW9</accession>
<reference evidence="2" key="1">
    <citation type="submission" date="2011-01" db="EMBL/GenBank/DDBJ databases">
        <title>Complete sequence of plasmid2 of Rahnella sp. Y9602.</title>
        <authorList>
            <consortium name="US DOE Joint Genome Institute"/>
            <person name="Lucas S."/>
            <person name="Copeland A."/>
            <person name="Lapidus A."/>
            <person name="Cheng J.-F."/>
            <person name="Goodwin L."/>
            <person name="Pitluck S."/>
            <person name="Lu M."/>
            <person name="Detter J.C."/>
            <person name="Han C."/>
            <person name="Tapia R."/>
            <person name="Land M."/>
            <person name="Hauser L."/>
            <person name="Kyrpides N."/>
            <person name="Ivanova N."/>
            <person name="Ovchinnikova G."/>
            <person name="Pagani I."/>
            <person name="Sobecky P.A."/>
            <person name="Martinez R.J."/>
            <person name="Woyke T."/>
        </authorList>
    </citation>
    <scope>NUCLEOTIDE SEQUENCE [LARGE SCALE GENOMIC DNA]</scope>
    <source>
        <strain evidence="2">Y9602</strain>
        <plasmid evidence="2">pRAHAQ02</plasmid>
    </source>
</reference>
<dbReference type="OrthoDB" id="6502222at2"/>
<gene>
    <name evidence="1" type="ordered locus">Rahaq_5114</name>
</gene>
<proteinExistence type="predicted"/>
<dbReference type="AlphaFoldDB" id="A0A0H3FIW9"/>
<evidence type="ECO:0000313" key="2">
    <source>
        <dbReference type="Proteomes" id="UP000007257"/>
    </source>
</evidence>
<dbReference type="HOGENOM" id="CLU_841185_0_0_6"/>
<name>A0A0H3FIW9_RAHSY</name>
<dbReference type="Proteomes" id="UP000007257">
    <property type="component" value="Plasmid pRAHAQ02"/>
</dbReference>